<dbReference type="InterPro" id="IPR004182">
    <property type="entry name" value="GRAM"/>
</dbReference>
<keyword evidence="6" id="KW-1185">Reference proteome</keyword>
<feature type="region of interest" description="Disordered" evidence="2">
    <location>
        <begin position="195"/>
        <end position="230"/>
    </location>
</feature>
<feature type="domain" description="GRAM" evidence="4">
    <location>
        <begin position="95"/>
        <end position="162"/>
    </location>
</feature>
<evidence type="ECO:0000256" key="3">
    <source>
        <dbReference type="SAM" id="Phobius"/>
    </source>
</evidence>
<accession>A0AAV1N0I4</accession>
<sequence length="357" mass="40311">MCLSWKCVFSIMSLKNRRFSLDSSVNLDGAGLLGPRRGSNGKKSRQTVDEARQEIQELNQSLNANISLREQTIAEESLDRSDGLITSNNFLKQNKSFHKLFQDIPEADYLTHSFTCALQKEVLYHGKLYLSENHLCFYSSVLLKDTKVVILRSSIQNVKKHNSALSKLSVQTADGDKYSFVSLRNREMCYRRLQPAPSPIQNGSANSSPRPSSAENEADQEVLSSHSSFEDSVDHRLSRMNSIDLDNSFQQLSSEANLHLSAPTRCNSALPSSPTNEDNRGVSVSWIWRITERVAPFFFLQEISNLSVLFHIYVMLMVLLLLVSGYIGLRIIALEERLNSLGAMTELSLQHRDFQQT</sequence>
<gene>
    <name evidence="5" type="ORF">FSCOSCO3_A019432</name>
</gene>
<dbReference type="Proteomes" id="UP001314229">
    <property type="component" value="Unassembled WGS sequence"/>
</dbReference>
<evidence type="ECO:0000256" key="1">
    <source>
        <dbReference type="SAM" id="Coils"/>
    </source>
</evidence>
<organism evidence="5 6">
    <name type="scientific">Scomber scombrus</name>
    <name type="common">Atlantic mackerel</name>
    <name type="synonym">Scomber vernalis</name>
    <dbReference type="NCBI Taxonomy" id="13677"/>
    <lineage>
        <taxon>Eukaryota</taxon>
        <taxon>Metazoa</taxon>
        <taxon>Chordata</taxon>
        <taxon>Craniata</taxon>
        <taxon>Vertebrata</taxon>
        <taxon>Euteleostomi</taxon>
        <taxon>Actinopterygii</taxon>
        <taxon>Neopterygii</taxon>
        <taxon>Teleostei</taxon>
        <taxon>Neoteleostei</taxon>
        <taxon>Acanthomorphata</taxon>
        <taxon>Pelagiaria</taxon>
        <taxon>Scombriformes</taxon>
        <taxon>Scombridae</taxon>
        <taxon>Scomber</taxon>
    </lineage>
</organism>
<evidence type="ECO:0000256" key="2">
    <source>
        <dbReference type="SAM" id="MobiDB-lite"/>
    </source>
</evidence>
<dbReference type="SMART" id="SM00568">
    <property type="entry name" value="GRAM"/>
    <property type="match status" value="1"/>
</dbReference>
<dbReference type="InterPro" id="IPR011993">
    <property type="entry name" value="PH-like_dom_sf"/>
</dbReference>
<keyword evidence="3" id="KW-0472">Membrane</keyword>
<reference evidence="5 6" key="1">
    <citation type="submission" date="2024-01" db="EMBL/GenBank/DDBJ databases">
        <authorList>
            <person name="Alioto T."/>
            <person name="Alioto T."/>
            <person name="Gomez Garrido J."/>
        </authorList>
    </citation>
    <scope>NUCLEOTIDE SEQUENCE [LARGE SCALE GENOMIC DNA]</scope>
</reference>
<protein>
    <submittedName>
        <fullName evidence="5">GRAM domain-containing protein 2B-like</fullName>
    </submittedName>
</protein>
<dbReference type="EMBL" id="CAWUFR010000009">
    <property type="protein sequence ID" value="CAK6952409.1"/>
    <property type="molecule type" value="Genomic_DNA"/>
</dbReference>
<feature type="compositionally biased region" description="Polar residues" evidence="2">
    <location>
        <begin position="199"/>
        <end position="215"/>
    </location>
</feature>
<dbReference type="InterPro" id="IPR052633">
    <property type="entry name" value="GRAM_domain_protein_2B"/>
</dbReference>
<dbReference type="Pfam" id="PF02893">
    <property type="entry name" value="GRAM"/>
    <property type="match status" value="1"/>
</dbReference>
<keyword evidence="3" id="KW-0812">Transmembrane</keyword>
<keyword evidence="3" id="KW-1133">Transmembrane helix</keyword>
<dbReference type="Gene3D" id="2.30.29.30">
    <property type="entry name" value="Pleckstrin-homology domain (PH domain)/Phosphotyrosine-binding domain (PTB)"/>
    <property type="match status" value="1"/>
</dbReference>
<feature type="coiled-coil region" evidence="1">
    <location>
        <begin position="41"/>
        <end position="68"/>
    </location>
</feature>
<evidence type="ECO:0000313" key="5">
    <source>
        <dbReference type="EMBL" id="CAK6952409.1"/>
    </source>
</evidence>
<evidence type="ECO:0000259" key="4">
    <source>
        <dbReference type="SMART" id="SM00568"/>
    </source>
</evidence>
<name>A0AAV1N0I4_SCOSC</name>
<dbReference type="AlphaFoldDB" id="A0AAV1N0I4"/>
<evidence type="ECO:0000313" key="6">
    <source>
        <dbReference type="Proteomes" id="UP001314229"/>
    </source>
</evidence>
<dbReference type="PANTHER" id="PTHR46645">
    <property type="entry name" value="GRAM DOMAIN-CONTAINING PROTEIN 2B-RELATED"/>
    <property type="match status" value="1"/>
</dbReference>
<feature type="transmembrane region" description="Helical" evidence="3">
    <location>
        <begin position="308"/>
        <end position="329"/>
    </location>
</feature>
<proteinExistence type="predicted"/>
<comment type="caution">
    <text evidence="5">The sequence shown here is derived from an EMBL/GenBank/DDBJ whole genome shotgun (WGS) entry which is preliminary data.</text>
</comment>
<keyword evidence="1" id="KW-0175">Coiled coil</keyword>
<dbReference type="PANTHER" id="PTHR46645:SF1">
    <property type="entry name" value="GRAM DOMAIN-CONTAINING PROTEIN"/>
    <property type="match status" value="1"/>
</dbReference>